<comment type="caution">
    <text evidence="1">The sequence shown here is derived from an EMBL/GenBank/DDBJ whole genome shotgun (WGS) entry which is preliminary data.</text>
</comment>
<reference evidence="2" key="1">
    <citation type="journal article" date="2019" name="Int. J. Syst. Evol. Microbiol.">
        <title>The Global Catalogue of Microorganisms (GCM) 10K type strain sequencing project: providing services to taxonomists for standard genome sequencing and annotation.</title>
        <authorList>
            <consortium name="The Broad Institute Genomics Platform"/>
            <consortium name="The Broad Institute Genome Sequencing Center for Infectious Disease"/>
            <person name="Wu L."/>
            <person name="Ma J."/>
        </authorList>
    </citation>
    <scope>NUCLEOTIDE SEQUENCE [LARGE SCALE GENOMIC DNA]</scope>
    <source>
        <strain evidence="2">TBRC 1276</strain>
    </source>
</reference>
<evidence type="ECO:0000313" key="2">
    <source>
        <dbReference type="Proteomes" id="UP001595851"/>
    </source>
</evidence>
<protein>
    <recommendedName>
        <fullName evidence="3">XRE family transcriptional regulator</fullName>
    </recommendedName>
</protein>
<evidence type="ECO:0000313" key="1">
    <source>
        <dbReference type="EMBL" id="MFC4010531.1"/>
    </source>
</evidence>
<accession>A0ABV8G988</accession>
<organism evidence="1 2">
    <name type="scientific">Nonomuraea purpurea</name>
    <dbReference type="NCBI Taxonomy" id="1849276"/>
    <lineage>
        <taxon>Bacteria</taxon>
        <taxon>Bacillati</taxon>
        <taxon>Actinomycetota</taxon>
        <taxon>Actinomycetes</taxon>
        <taxon>Streptosporangiales</taxon>
        <taxon>Streptosporangiaceae</taxon>
        <taxon>Nonomuraea</taxon>
    </lineage>
</organism>
<dbReference type="Proteomes" id="UP001595851">
    <property type="component" value="Unassembled WGS sequence"/>
</dbReference>
<dbReference type="EMBL" id="JBHSBI010000013">
    <property type="protein sequence ID" value="MFC4010531.1"/>
    <property type="molecule type" value="Genomic_DNA"/>
</dbReference>
<sequence>MDYVRRQILASLAALGTSAVLPPLTDLRQLMGPDRIQDWDEIVWERALAFHTHPMPELVRELAQDVIDVQQNLQRLGSGTSDTATHWHRINAQLLCLLARALGSAGHSRESRGWWNKAREAAEKSGDGQLQAFILAKSAIQGLYEHRPVQVLLNNAEEALAAANNVPCAGTVTALAVQAQILAMQGNVDSALAALREQARIFKLLPSSVRDDHHSTFGCPEERLMHTRSFASIYGSEMPRDDEAQRAALASYPETNARGRAQLRLHHALHQVRSGDIVAGLDLARDAVAGLPPHAQTIFVRFDAEAVLTAVPTTLQSPRQKDAAVEYRQMLALPPGDVSGG</sequence>
<gene>
    <name evidence="1" type="ORF">ACFOY2_25115</name>
</gene>
<keyword evidence="2" id="KW-1185">Reference proteome</keyword>
<dbReference type="RefSeq" id="WP_379530793.1">
    <property type="nucleotide sequence ID" value="NZ_JBHSBI010000013.1"/>
</dbReference>
<proteinExistence type="predicted"/>
<evidence type="ECO:0008006" key="3">
    <source>
        <dbReference type="Google" id="ProtNLM"/>
    </source>
</evidence>
<name>A0ABV8G988_9ACTN</name>